<feature type="chain" id="PRO_5015598560" evidence="3">
    <location>
        <begin position="30"/>
        <end position="236"/>
    </location>
</feature>
<dbReference type="EMBL" id="PVEP01000009">
    <property type="protein sequence ID" value="PQV55362.1"/>
    <property type="molecule type" value="Genomic_DNA"/>
</dbReference>
<reference evidence="5 6" key="1">
    <citation type="submission" date="2018-02" db="EMBL/GenBank/DDBJ databases">
        <title>Genomic Encyclopedia of Archaeal and Bacterial Type Strains, Phase II (KMG-II): from individual species to whole genera.</title>
        <authorList>
            <person name="Goeker M."/>
        </authorList>
    </citation>
    <scope>NUCLEOTIDE SEQUENCE [LARGE SCALE GENOMIC DNA]</scope>
    <source>
        <strain evidence="5 6">DSM 18921</strain>
    </source>
</reference>
<comment type="similarity">
    <text evidence="2">Belongs to the virb1 family.</text>
</comment>
<evidence type="ECO:0000313" key="5">
    <source>
        <dbReference type="EMBL" id="PQV55362.1"/>
    </source>
</evidence>
<proteinExistence type="inferred from homology"/>
<dbReference type="Proteomes" id="UP000238338">
    <property type="component" value="Unassembled WGS sequence"/>
</dbReference>
<keyword evidence="3" id="KW-0732">Signal</keyword>
<dbReference type="InterPro" id="IPR008258">
    <property type="entry name" value="Transglycosylase_SLT_dom_1"/>
</dbReference>
<dbReference type="AlphaFoldDB" id="A0A2S8S3I9"/>
<name>A0A2S8S3I9_9RHOB</name>
<dbReference type="Gene3D" id="1.10.530.10">
    <property type="match status" value="1"/>
</dbReference>
<comment type="caution">
    <text evidence="5">The sequence shown here is derived from an EMBL/GenBank/DDBJ whole genome shotgun (WGS) entry which is preliminary data.</text>
</comment>
<dbReference type="RefSeq" id="WP_245885116.1">
    <property type="nucleotide sequence ID" value="NZ_PVEP01000009.1"/>
</dbReference>
<organism evidence="5 6">
    <name type="scientific">Albidovulum denitrificans</name>
    <dbReference type="NCBI Taxonomy" id="404881"/>
    <lineage>
        <taxon>Bacteria</taxon>
        <taxon>Pseudomonadati</taxon>
        <taxon>Pseudomonadota</taxon>
        <taxon>Alphaproteobacteria</taxon>
        <taxon>Rhodobacterales</taxon>
        <taxon>Paracoccaceae</taxon>
        <taxon>Albidovulum</taxon>
    </lineage>
</organism>
<evidence type="ECO:0000256" key="3">
    <source>
        <dbReference type="SAM" id="SignalP"/>
    </source>
</evidence>
<dbReference type="SUPFAM" id="SSF53955">
    <property type="entry name" value="Lysozyme-like"/>
    <property type="match status" value="1"/>
</dbReference>
<feature type="domain" description="Transglycosylase SLT" evidence="4">
    <location>
        <begin position="124"/>
        <end position="211"/>
    </location>
</feature>
<accession>A0A2S8S3I9</accession>
<dbReference type="PANTHER" id="PTHR37423">
    <property type="entry name" value="SOLUBLE LYTIC MUREIN TRANSGLYCOSYLASE-RELATED"/>
    <property type="match status" value="1"/>
</dbReference>
<comment type="similarity">
    <text evidence="1">Belongs to the transglycosylase Slt family.</text>
</comment>
<gene>
    <name evidence="5" type="ORF">LX70_03323</name>
</gene>
<feature type="signal peptide" evidence="3">
    <location>
        <begin position="1"/>
        <end position="29"/>
    </location>
</feature>
<dbReference type="InterPro" id="IPR023346">
    <property type="entry name" value="Lysozyme-like_dom_sf"/>
</dbReference>
<evidence type="ECO:0000256" key="1">
    <source>
        <dbReference type="ARBA" id="ARBA00007734"/>
    </source>
</evidence>
<dbReference type="Pfam" id="PF01464">
    <property type="entry name" value="SLT"/>
    <property type="match status" value="1"/>
</dbReference>
<protein>
    <submittedName>
        <fullName evidence="5">Transglycosylase-like protein with SLT domain</fullName>
    </submittedName>
</protein>
<keyword evidence="6" id="KW-1185">Reference proteome</keyword>
<evidence type="ECO:0000259" key="4">
    <source>
        <dbReference type="Pfam" id="PF01464"/>
    </source>
</evidence>
<sequence>MTQRWSPFPDLTRGAGLALWLMAAQGAVAEVIDLGAGTEDLRVRASVLDFGKELPKRGDLNGAEFTDKADADADDEGLLVLASYGTTQKGRGPRGSAEIEHLILDVGDDYLRHPALKAAGLSGTEWLALFRANIAVESAFNPNARSSVGAIGLGQLMPGTADLLGVDPHDPEDNLHGSARYLLAQLEDFGAADLALAAYNAGPEAVRDYGGIPPYAETEGHVAKVLRLTNATLSSE</sequence>
<evidence type="ECO:0000313" key="6">
    <source>
        <dbReference type="Proteomes" id="UP000238338"/>
    </source>
</evidence>
<dbReference type="PANTHER" id="PTHR37423:SF2">
    <property type="entry name" value="MEMBRANE-BOUND LYTIC MUREIN TRANSGLYCOSYLASE C"/>
    <property type="match status" value="1"/>
</dbReference>
<evidence type="ECO:0000256" key="2">
    <source>
        <dbReference type="ARBA" id="ARBA00009387"/>
    </source>
</evidence>
<dbReference type="CDD" id="cd00254">
    <property type="entry name" value="LT-like"/>
    <property type="match status" value="1"/>
</dbReference>